<gene>
    <name evidence="1" type="ORF">AM380_12780</name>
</gene>
<evidence type="ECO:0008006" key="3">
    <source>
        <dbReference type="Google" id="ProtNLM"/>
    </source>
</evidence>
<accession>A0AAU8ZMH3</accession>
<evidence type="ECO:0000313" key="2">
    <source>
        <dbReference type="Proteomes" id="UP000244682"/>
    </source>
</evidence>
<reference evidence="1 2" key="1">
    <citation type="submission" date="2018-04" db="EMBL/GenBank/DDBJ databases">
        <title>Whole genome sequencing of Morganella morganii AR_0133.</title>
        <authorList>
            <person name="Conlan S."/>
            <person name="Thomas P.J."/>
            <person name="Mullikin J."/>
            <person name="Frank K.M."/>
            <person name="Segre J.A."/>
        </authorList>
    </citation>
    <scope>NUCLEOTIDE SEQUENCE [LARGE SCALE GENOMIC DNA]</scope>
    <source>
        <strain evidence="1 2">AR_0133</strain>
    </source>
</reference>
<dbReference type="EMBL" id="CP028956">
    <property type="protein sequence ID" value="AWC94460.1"/>
    <property type="molecule type" value="Genomic_DNA"/>
</dbReference>
<evidence type="ECO:0000313" key="1">
    <source>
        <dbReference type="EMBL" id="AWC94460.1"/>
    </source>
</evidence>
<dbReference type="AlphaFoldDB" id="A0AAU8ZMH3"/>
<dbReference type="Proteomes" id="UP000244682">
    <property type="component" value="Chromosome"/>
</dbReference>
<protein>
    <recommendedName>
        <fullName evidence="3">Phage protein</fullName>
    </recommendedName>
</protein>
<dbReference type="RefSeq" id="WP_108656583.1">
    <property type="nucleotide sequence ID" value="NZ_CP028956.1"/>
</dbReference>
<proteinExistence type="predicted"/>
<sequence>MAKYRKKPVVIDAIEWTGKNLKDCISFLGNSYGGVNTDRRPDGRSEITVLTLEGQHIASKGDFLIRGVAGEHYPCKPGIFNSTYDLVGEPE</sequence>
<organism evidence="1 2">
    <name type="scientific">Morganella morganii</name>
    <name type="common">Proteus morganii</name>
    <dbReference type="NCBI Taxonomy" id="582"/>
    <lineage>
        <taxon>Bacteria</taxon>
        <taxon>Pseudomonadati</taxon>
        <taxon>Pseudomonadota</taxon>
        <taxon>Gammaproteobacteria</taxon>
        <taxon>Enterobacterales</taxon>
        <taxon>Morganellaceae</taxon>
        <taxon>Morganella</taxon>
    </lineage>
</organism>
<name>A0AAU8ZMH3_MORMO</name>